<reference evidence="3" key="1">
    <citation type="journal article" date="2014" name="Front. Microbiol.">
        <title>High frequency of phylogenetically diverse reductive dehalogenase-homologous genes in deep subseafloor sedimentary metagenomes.</title>
        <authorList>
            <person name="Kawai M."/>
            <person name="Futagami T."/>
            <person name="Toyoda A."/>
            <person name="Takaki Y."/>
            <person name="Nishi S."/>
            <person name="Hori S."/>
            <person name="Arai W."/>
            <person name="Tsubouchi T."/>
            <person name="Morono Y."/>
            <person name="Uchiyama I."/>
            <person name="Ito T."/>
            <person name="Fujiyama A."/>
            <person name="Inagaki F."/>
            <person name="Takami H."/>
        </authorList>
    </citation>
    <scope>NUCLEOTIDE SEQUENCE</scope>
    <source>
        <strain evidence="3">Expedition CK06-06</strain>
    </source>
</reference>
<feature type="non-terminal residue" evidence="3">
    <location>
        <position position="240"/>
    </location>
</feature>
<dbReference type="InterPro" id="IPR001769">
    <property type="entry name" value="Gingipain"/>
</dbReference>
<gene>
    <name evidence="3" type="ORF">S01H1_74148</name>
</gene>
<accession>X0WU92</accession>
<feature type="non-terminal residue" evidence="3">
    <location>
        <position position="1"/>
    </location>
</feature>
<keyword evidence="1" id="KW-0732">Signal</keyword>
<dbReference type="GO" id="GO:0008234">
    <property type="term" value="F:cysteine-type peptidase activity"/>
    <property type="evidence" value="ECO:0007669"/>
    <property type="project" value="InterPro"/>
</dbReference>
<comment type="caution">
    <text evidence="3">The sequence shown here is derived from an EMBL/GenBank/DDBJ whole genome shotgun (WGS) entry which is preliminary data.</text>
</comment>
<dbReference type="EMBL" id="BARS01049580">
    <property type="protein sequence ID" value="GAG34549.1"/>
    <property type="molecule type" value="Genomic_DNA"/>
</dbReference>
<evidence type="ECO:0000313" key="3">
    <source>
        <dbReference type="EMBL" id="GAG34549.1"/>
    </source>
</evidence>
<dbReference type="Gene3D" id="3.40.50.10390">
    <property type="entry name" value="Gingipain r, domain 1"/>
    <property type="match status" value="1"/>
</dbReference>
<feature type="domain" description="Gingipain" evidence="2">
    <location>
        <begin position="76"/>
        <end position="237"/>
    </location>
</feature>
<dbReference type="SUPFAM" id="SSF52129">
    <property type="entry name" value="Caspase-like"/>
    <property type="match status" value="1"/>
</dbReference>
<proteinExistence type="predicted"/>
<dbReference type="AlphaFoldDB" id="X0WU92"/>
<dbReference type="InterPro" id="IPR029030">
    <property type="entry name" value="Caspase-like_dom_sf"/>
</dbReference>
<dbReference type="Pfam" id="PF01364">
    <property type="entry name" value="Peptidase_C25"/>
    <property type="match status" value="1"/>
</dbReference>
<evidence type="ECO:0000259" key="2">
    <source>
        <dbReference type="Pfam" id="PF01364"/>
    </source>
</evidence>
<dbReference type="InterPro" id="IPR029031">
    <property type="entry name" value="Gingipain_N_sf"/>
</dbReference>
<protein>
    <recommendedName>
        <fullName evidence="2">Gingipain domain-containing protein</fullName>
    </recommendedName>
</protein>
<dbReference type="GO" id="GO:0006508">
    <property type="term" value="P:proteolysis"/>
    <property type="evidence" value="ECO:0007669"/>
    <property type="project" value="InterPro"/>
</dbReference>
<sequence>AIYNSLEPYPQNWFSYNTGAGINKNGDHVMYLSLHVCPTRYIPLENTIQYLDNIQLEISYEKPEIVSFESNIYDLAIITPSEFSENLIPLVDHKNNFSVQTNLTTVEYINDTFPGRDTAEKIKYFIKYAIEEWGISYVLLIGDINKLPIRVAYSIPWADDLLTDLYYADIYNETFDFCSWDANDNDRFGEGEFESGFPPKMNNIDEVDLYPDVYIGRLPCTYEEEVDIVVDKIITYEYMT</sequence>
<evidence type="ECO:0000256" key="1">
    <source>
        <dbReference type="ARBA" id="ARBA00022729"/>
    </source>
</evidence>
<name>X0WU92_9ZZZZ</name>
<organism evidence="3">
    <name type="scientific">marine sediment metagenome</name>
    <dbReference type="NCBI Taxonomy" id="412755"/>
    <lineage>
        <taxon>unclassified sequences</taxon>
        <taxon>metagenomes</taxon>
        <taxon>ecological metagenomes</taxon>
    </lineage>
</organism>